<evidence type="ECO:0000313" key="2">
    <source>
        <dbReference type="EMBL" id="SYX84419.1"/>
    </source>
</evidence>
<gene>
    <name evidence="2" type="ORF">PBLR_12841</name>
</gene>
<evidence type="ECO:0000256" key="1">
    <source>
        <dbReference type="SAM" id="MobiDB-lite"/>
    </source>
</evidence>
<dbReference type="EMBL" id="LS992241">
    <property type="protein sequence ID" value="SYX84419.1"/>
    <property type="molecule type" value="Genomic_DNA"/>
</dbReference>
<accession>A0A383RDP7</accession>
<feature type="compositionally biased region" description="Basic and acidic residues" evidence="1">
    <location>
        <begin position="86"/>
        <end position="97"/>
    </location>
</feature>
<name>A0A383RDP7_PAEAL</name>
<proteinExistence type="predicted"/>
<organism evidence="2 3">
    <name type="scientific">Paenibacillus alvei</name>
    <name type="common">Bacillus alvei</name>
    <dbReference type="NCBI Taxonomy" id="44250"/>
    <lineage>
        <taxon>Bacteria</taxon>
        <taxon>Bacillati</taxon>
        <taxon>Bacillota</taxon>
        <taxon>Bacilli</taxon>
        <taxon>Bacillales</taxon>
        <taxon>Paenibacillaceae</taxon>
        <taxon>Paenibacillus</taxon>
    </lineage>
</organism>
<evidence type="ECO:0000313" key="3">
    <source>
        <dbReference type="Proteomes" id="UP000304148"/>
    </source>
</evidence>
<reference evidence="3" key="1">
    <citation type="submission" date="2018-08" db="EMBL/GenBank/DDBJ databases">
        <authorList>
            <person name="Chevrot R."/>
        </authorList>
    </citation>
    <scope>NUCLEOTIDE SEQUENCE [LARGE SCALE GENOMIC DNA]</scope>
</reference>
<sequence length="182" mass="20682">MNFVQIVGDASPIDDVKYQIFTYNNGTWEPISKKEVRRVYGGTHIPEPISVTPGNYEKIKITVEGYSSWVAIKEITFGYELNEVPDPEKPKDPEQKPDPTPTNGDRALLVVTMTTGLEKEFDLSMEEVNAFITWYENKQAGSGTASYAINKHNNNKGPFSTRKDYVIFDKILTFEVNEYNTK</sequence>
<dbReference type="AlphaFoldDB" id="A0A383RDP7"/>
<protein>
    <submittedName>
        <fullName evidence="2">Uncharacterized protein</fullName>
    </submittedName>
</protein>
<feature type="region of interest" description="Disordered" evidence="1">
    <location>
        <begin position="83"/>
        <end position="105"/>
    </location>
</feature>
<dbReference type="Proteomes" id="UP000304148">
    <property type="component" value="Chromosome"/>
</dbReference>